<gene>
    <name evidence="10" type="ORF">OSTLU_8108</name>
</gene>
<reference evidence="10 11" key="1">
    <citation type="journal article" date="2007" name="Proc. Natl. Acad. Sci. U.S.A.">
        <title>The tiny eukaryote Ostreococcus provides genomic insights into the paradox of plankton speciation.</title>
        <authorList>
            <person name="Palenik B."/>
            <person name="Grimwood J."/>
            <person name="Aerts A."/>
            <person name="Rouze P."/>
            <person name="Salamov A."/>
            <person name="Putnam N."/>
            <person name="Dupont C."/>
            <person name="Jorgensen R."/>
            <person name="Derelle E."/>
            <person name="Rombauts S."/>
            <person name="Zhou K."/>
            <person name="Otillar R."/>
            <person name="Merchant S.S."/>
            <person name="Podell S."/>
            <person name="Gaasterland T."/>
            <person name="Napoli C."/>
            <person name="Gendler K."/>
            <person name="Manuell A."/>
            <person name="Tai V."/>
            <person name="Vallon O."/>
            <person name="Piganeau G."/>
            <person name="Jancek S."/>
            <person name="Heijde M."/>
            <person name="Jabbari K."/>
            <person name="Bowler C."/>
            <person name="Lohr M."/>
            <person name="Robbens S."/>
            <person name="Werner G."/>
            <person name="Dubchak I."/>
            <person name="Pazour G.J."/>
            <person name="Ren Q."/>
            <person name="Paulsen I."/>
            <person name="Delwiche C."/>
            <person name="Schmutz J."/>
            <person name="Rokhsar D."/>
            <person name="Van de Peer Y."/>
            <person name="Moreau H."/>
            <person name="Grigoriev I.V."/>
        </authorList>
    </citation>
    <scope>NUCLEOTIDE SEQUENCE [LARGE SCALE GENOMIC DNA]</scope>
    <source>
        <strain evidence="10 11">CCE9901</strain>
    </source>
</reference>
<dbReference type="Pfam" id="PF04777">
    <property type="entry name" value="Evr1_Alr"/>
    <property type="match status" value="1"/>
</dbReference>
<dbReference type="EC" id="1.8.3.2" evidence="8"/>
<dbReference type="AlphaFoldDB" id="A4S5R1"/>
<comment type="cofactor">
    <cofactor evidence="1 8">
        <name>FAD</name>
        <dbReference type="ChEBI" id="CHEBI:57692"/>
    </cofactor>
</comment>
<dbReference type="Proteomes" id="UP000001568">
    <property type="component" value="Chromosome 12"/>
</dbReference>
<dbReference type="GO" id="GO:0005739">
    <property type="term" value="C:mitochondrion"/>
    <property type="evidence" value="ECO:0007669"/>
    <property type="project" value="EnsemblPlants"/>
</dbReference>
<evidence type="ECO:0000256" key="1">
    <source>
        <dbReference type="ARBA" id="ARBA00001974"/>
    </source>
</evidence>
<dbReference type="PANTHER" id="PTHR12645:SF0">
    <property type="entry name" value="FAD-LINKED SULFHYDRYL OXIDASE ALR"/>
    <property type="match status" value="1"/>
</dbReference>
<organism evidence="10 11">
    <name type="scientific">Ostreococcus lucimarinus (strain CCE9901)</name>
    <dbReference type="NCBI Taxonomy" id="436017"/>
    <lineage>
        <taxon>Eukaryota</taxon>
        <taxon>Viridiplantae</taxon>
        <taxon>Chlorophyta</taxon>
        <taxon>Mamiellophyceae</taxon>
        <taxon>Mamiellales</taxon>
        <taxon>Bathycoccaceae</taxon>
        <taxon>Ostreococcus</taxon>
    </lineage>
</organism>
<keyword evidence="5" id="KW-1015">Disulfide bond</keyword>
<dbReference type="FunFam" id="1.20.120.310:FF:000002">
    <property type="entry name" value="Sulfhydryl oxidase"/>
    <property type="match status" value="1"/>
</dbReference>
<proteinExistence type="predicted"/>
<feature type="non-terminal residue" evidence="10">
    <location>
        <position position="110"/>
    </location>
</feature>
<dbReference type="Gene3D" id="1.20.120.310">
    <property type="entry name" value="ERV/ALR sulfhydryl oxidase domain"/>
    <property type="match status" value="1"/>
</dbReference>
<dbReference type="KEGG" id="olu:OSTLU_8108"/>
<dbReference type="GO" id="GO:0042802">
    <property type="term" value="F:identical protein binding"/>
    <property type="evidence" value="ECO:0007669"/>
    <property type="project" value="EnsemblPlants"/>
</dbReference>
<evidence type="ECO:0000256" key="8">
    <source>
        <dbReference type="RuleBase" id="RU371123"/>
    </source>
</evidence>
<feature type="domain" description="ERV/ALR sulfhydryl oxidase" evidence="9">
    <location>
        <begin position="3"/>
        <end position="103"/>
    </location>
</feature>
<dbReference type="STRING" id="436017.A4S5R1"/>
<dbReference type="GO" id="GO:0016971">
    <property type="term" value="F:flavin-dependent sulfhydryl oxidase activity"/>
    <property type="evidence" value="ECO:0007669"/>
    <property type="project" value="InterPro"/>
</dbReference>
<keyword evidence="2 8" id="KW-0285">Flavoprotein</keyword>
<keyword evidence="3 8" id="KW-0274">FAD</keyword>
<evidence type="ECO:0000256" key="7">
    <source>
        <dbReference type="ARBA" id="ARBA00054445"/>
    </source>
</evidence>
<dbReference type="PROSITE" id="PS51324">
    <property type="entry name" value="ERV_ALR"/>
    <property type="match status" value="1"/>
</dbReference>
<evidence type="ECO:0000313" key="10">
    <source>
        <dbReference type="EMBL" id="ABO99109.1"/>
    </source>
</evidence>
<dbReference type="GeneID" id="5004771"/>
<dbReference type="InterPro" id="IPR039799">
    <property type="entry name" value="ALR/ERV"/>
</dbReference>
<comment type="catalytic activity">
    <reaction evidence="6">
        <text>2 R'C(R)SH + O2 = R'C(R)S-S(R)CR' + H2O2</text>
        <dbReference type="Rhea" id="RHEA:17357"/>
        <dbReference type="ChEBI" id="CHEBI:15379"/>
        <dbReference type="ChEBI" id="CHEBI:16240"/>
        <dbReference type="ChEBI" id="CHEBI:16520"/>
        <dbReference type="ChEBI" id="CHEBI:17412"/>
        <dbReference type="EC" id="1.8.3.2"/>
    </reaction>
    <physiologicalReaction direction="left-to-right" evidence="6">
        <dbReference type="Rhea" id="RHEA:17358"/>
    </physiologicalReaction>
</comment>
<dbReference type="SUPFAM" id="SSF69000">
    <property type="entry name" value="FAD-dependent thiol oxidase"/>
    <property type="match status" value="1"/>
</dbReference>
<evidence type="ECO:0000256" key="3">
    <source>
        <dbReference type="ARBA" id="ARBA00022827"/>
    </source>
</evidence>
<accession>A4S5R1</accession>
<protein>
    <recommendedName>
        <fullName evidence="8">Sulfhydryl oxidase</fullName>
        <ecNumber evidence="8">1.8.3.2</ecNumber>
    </recommendedName>
</protein>
<dbReference type="InterPro" id="IPR036774">
    <property type="entry name" value="ERV/ALR_sulphydryl_oxid_sf"/>
</dbReference>
<comment type="function">
    <text evidence="7">FAD-dependent sulfhydryl oxidase that catalyzes disulfide bond formation. Oxidizes thioredoxin in vitro. Required for the import and folding of small cysteine-containing proteins in the mitochondrial intermembrane space, and can act independently of the oxidoreductase MIA40. Can oxidize the cytochrome c oxidase assembly protein COX19, a typical substrate of MIA40.</text>
</comment>
<evidence type="ECO:0000259" key="9">
    <source>
        <dbReference type="PROSITE" id="PS51324"/>
    </source>
</evidence>
<feature type="non-terminal residue" evidence="10">
    <location>
        <position position="1"/>
    </location>
</feature>
<sequence>STTKTTKEDLGRATWTFLHTFAAQYPDEPTRRQERDARELIMILTRAYPCGECAAHFAEIVRVNPPDCSSGLALQRWMCAVHNEVNASLGKAWFDCAKVDGRWSKLECDE</sequence>
<dbReference type="Gramene" id="ABO99109">
    <property type="protein sequence ID" value="ABO99109"/>
    <property type="gene ID" value="OSTLU_8108"/>
</dbReference>
<evidence type="ECO:0000313" key="11">
    <source>
        <dbReference type="Proteomes" id="UP000001568"/>
    </source>
</evidence>
<dbReference type="InterPro" id="IPR017905">
    <property type="entry name" value="ERV/ALR_sulphydryl_oxidase"/>
</dbReference>
<dbReference type="OMA" id="FALWMCQ"/>
<dbReference type="OrthoDB" id="17199at2759"/>
<evidence type="ECO:0000256" key="2">
    <source>
        <dbReference type="ARBA" id="ARBA00022630"/>
    </source>
</evidence>
<keyword evidence="4 8" id="KW-0560">Oxidoreductase</keyword>
<name>A4S5R1_OSTLU</name>
<evidence type="ECO:0000256" key="4">
    <source>
        <dbReference type="ARBA" id="ARBA00023002"/>
    </source>
</evidence>
<dbReference type="EMBL" id="CP000592">
    <property type="protein sequence ID" value="ABO99109.1"/>
    <property type="molecule type" value="Genomic_DNA"/>
</dbReference>
<dbReference type="PANTHER" id="PTHR12645">
    <property type="entry name" value="ALR/ERV"/>
    <property type="match status" value="1"/>
</dbReference>
<dbReference type="GO" id="GO:0050660">
    <property type="term" value="F:flavin adenine dinucleotide binding"/>
    <property type="evidence" value="ECO:0007669"/>
    <property type="project" value="EnsemblPlants"/>
</dbReference>
<dbReference type="RefSeq" id="XP_001420816.1">
    <property type="nucleotide sequence ID" value="XM_001420779.1"/>
</dbReference>
<keyword evidence="11" id="KW-1185">Reference proteome</keyword>
<evidence type="ECO:0000256" key="5">
    <source>
        <dbReference type="ARBA" id="ARBA00023157"/>
    </source>
</evidence>
<dbReference type="HOGENOM" id="CLU_070631_3_2_1"/>
<evidence type="ECO:0000256" key="6">
    <source>
        <dbReference type="ARBA" id="ARBA00052964"/>
    </source>
</evidence>
<dbReference type="eggNOG" id="KOG3355">
    <property type="taxonomic scope" value="Eukaryota"/>
</dbReference>